<gene>
    <name evidence="2" type="ORF">ACFQ4O_06385</name>
</gene>
<dbReference type="EMBL" id="JBHTMX010000034">
    <property type="protein sequence ID" value="MFD1331626.1"/>
    <property type="molecule type" value="Genomic_DNA"/>
</dbReference>
<evidence type="ECO:0000313" key="2">
    <source>
        <dbReference type="EMBL" id="MFD1331626.1"/>
    </source>
</evidence>
<feature type="signal peptide" evidence="1">
    <location>
        <begin position="1"/>
        <end position="27"/>
    </location>
</feature>
<feature type="chain" id="PRO_5045693795" description="Lectin-like protein BA14k" evidence="1">
    <location>
        <begin position="28"/>
        <end position="139"/>
    </location>
</feature>
<proteinExistence type="predicted"/>
<dbReference type="RefSeq" id="WP_378774837.1">
    <property type="nucleotide sequence ID" value="NZ_JBHTMX010000034.1"/>
</dbReference>
<evidence type="ECO:0008006" key="4">
    <source>
        <dbReference type="Google" id="ProtNLM"/>
    </source>
</evidence>
<name>A0ABW3Z5S9_9HYPH</name>
<reference evidence="3" key="1">
    <citation type="journal article" date="2019" name="Int. J. Syst. Evol. Microbiol.">
        <title>The Global Catalogue of Microorganisms (GCM) 10K type strain sequencing project: providing services to taxonomists for standard genome sequencing and annotation.</title>
        <authorList>
            <consortium name="The Broad Institute Genomics Platform"/>
            <consortium name="The Broad Institute Genome Sequencing Center for Infectious Disease"/>
            <person name="Wu L."/>
            <person name="Ma J."/>
        </authorList>
    </citation>
    <scope>NUCLEOTIDE SEQUENCE [LARGE SCALE GENOMIC DNA]</scope>
    <source>
        <strain evidence="3">CCUG 61696</strain>
    </source>
</reference>
<evidence type="ECO:0000313" key="3">
    <source>
        <dbReference type="Proteomes" id="UP001597171"/>
    </source>
</evidence>
<organism evidence="2 3">
    <name type="scientific">Methylopila musalis</name>
    <dbReference type="NCBI Taxonomy" id="1134781"/>
    <lineage>
        <taxon>Bacteria</taxon>
        <taxon>Pseudomonadati</taxon>
        <taxon>Pseudomonadota</taxon>
        <taxon>Alphaproteobacteria</taxon>
        <taxon>Hyphomicrobiales</taxon>
        <taxon>Methylopilaceae</taxon>
        <taxon>Methylopila</taxon>
    </lineage>
</organism>
<keyword evidence="1" id="KW-0732">Signal</keyword>
<sequence length="139" mass="15402">MGSFVKRTLAVAGILGVALGAVAPAQAGWVGSAAAVEQARTSQVQTVDWRDRRYYGGGYRHRHRGDRAAGYAAAGVLGLAAGALIAGSANRDRYSYEDDYYAPRRVYVERPRYYNRCKVVRWGEDRWGEPVRVVTYRPC</sequence>
<dbReference type="Proteomes" id="UP001597171">
    <property type="component" value="Unassembled WGS sequence"/>
</dbReference>
<keyword evidence="3" id="KW-1185">Reference proteome</keyword>
<accession>A0ABW3Z5S9</accession>
<comment type="caution">
    <text evidence="2">The sequence shown here is derived from an EMBL/GenBank/DDBJ whole genome shotgun (WGS) entry which is preliminary data.</text>
</comment>
<protein>
    <recommendedName>
        <fullName evidence="4">Lectin-like protein BA14k</fullName>
    </recommendedName>
</protein>
<evidence type="ECO:0000256" key="1">
    <source>
        <dbReference type="SAM" id="SignalP"/>
    </source>
</evidence>